<reference evidence="1" key="1">
    <citation type="journal article" date="2014" name="Int. J. Syst. Evol. Microbiol.">
        <title>Complete genome sequence of Corynebacterium casei LMG S-19264T (=DSM 44701T), isolated from a smear-ripened cheese.</title>
        <authorList>
            <consortium name="US DOE Joint Genome Institute (JGI-PGF)"/>
            <person name="Walter F."/>
            <person name="Albersmeier A."/>
            <person name="Kalinowski J."/>
            <person name="Ruckert C."/>
        </authorList>
    </citation>
    <scope>NUCLEOTIDE SEQUENCE</scope>
    <source>
        <strain evidence="1">KCTC 22169</strain>
    </source>
</reference>
<proteinExistence type="predicted"/>
<reference evidence="1" key="2">
    <citation type="submission" date="2020-09" db="EMBL/GenBank/DDBJ databases">
        <authorList>
            <person name="Sun Q."/>
            <person name="Kim S."/>
        </authorList>
    </citation>
    <scope>NUCLEOTIDE SEQUENCE</scope>
    <source>
        <strain evidence="1">KCTC 22169</strain>
    </source>
</reference>
<dbReference type="AlphaFoldDB" id="A0A918NA56"/>
<sequence length="74" mass="8557">MYEPDKADLNEVLPDVRDGLTRTERIILHVLNETQKELNGRNVPTVMLYGRVQEYVDITEQELNEILGRMGARS</sequence>
<dbReference type="RefSeq" id="WP_189608430.1">
    <property type="nucleotide sequence ID" value="NZ_BMXR01000004.1"/>
</dbReference>
<organism evidence="1 2">
    <name type="scientific">Saccharospirillum salsuginis</name>
    <dbReference type="NCBI Taxonomy" id="418750"/>
    <lineage>
        <taxon>Bacteria</taxon>
        <taxon>Pseudomonadati</taxon>
        <taxon>Pseudomonadota</taxon>
        <taxon>Gammaproteobacteria</taxon>
        <taxon>Oceanospirillales</taxon>
        <taxon>Saccharospirillaceae</taxon>
        <taxon>Saccharospirillum</taxon>
    </lineage>
</organism>
<gene>
    <name evidence="1" type="ORF">GCM10007392_20430</name>
</gene>
<evidence type="ECO:0000313" key="2">
    <source>
        <dbReference type="Proteomes" id="UP000626148"/>
    </source>
</evidence>
<protein>
    <submittedName>
        <fullName evidence="1">Uncharacterized protein</fullName>
    </submittedName>
</protein>
<dbReference type="Proteomes" id="UP000626148">
    <property type="component" value="Unassembled WGS sequence"/>
</dbReference>
<name>A0A918NA56_9GAMM</name>
<accession>A0A918NA56</accession>
<comment type="caution">
    <text evidence="1">The sequence shown here is derived from an EMBL/GenBank/DDBJ whole genome shotgun (WGS) entry which is preliminary data.</text>
</comment>
<keyword evidence="2" id="KW-1185">Reference proteome</keyword>
<dbReference type="EMBL" id="BMXR01000004">
    <property type="protein sequence ID" value="GGX52895.1"/>
    <property type="molecule type" value="Genomic_DNA"/>
</dbReference>
<evidence type="ECO:0000313" key="1">
    <source>
        <dbReference type="EMBL" id="GGX52895.1"/>
    </source>
</evidence>